<dbReference type="InterPro" id="IPR022642">
    <property type="entry name" value="CheR_C"/>
</dbReference>
<dbReference type="Pfam" id="PF01739">
    <property type="entry name" value="CheR"/>
    <property type="match status" value="1"/>
</dbReference>
<evidence type="ECO:0000256" key="1">
    <source>
        <dbReference type="ARBA" id="ARBA00022603"/>
    </source>
</evidence>
<keyword evidence="1" id="KW-0489">Methyltransferase</keyword>
<reference evidence="5 6" key="1">
    <citation type="submission" date="2020-05" db="EMBL/GenBank/DDBJ databases">
        <title>Aquincola sp. isolate from soil.</title>
        <authorList>
            <person name="Han J."/>
            <person name="Kim D.-U."/>
        </authorList>
    </citation>
    <scope>NUCLEOTIDE SEQUENCE [LARGE SCALE GENOMIC DNA]</scope>
    <source>
        <strain evidence="5 6">S2</strain>
    </source>
</reference>
<feature type="domain" description="CheR-type methyltransferase" evidence="4">
    <location>
        <begin position="14"/>
        <end position="268"/>
    </location>
</feature>
<dbReference type="PANTHER" id="PTHR24422">
    <property type="entry name" value="CHEMOTAXIS PROTEIN METHYLTRANSFERASE"/>
    <property type="match status" value="1"/>
</dbReference>
<evidence type="ECO:0000259" key="4">
    <source>
        <dbReference type="PROSITE" id="PS50123"/>
    </source>
</evidence>
<dbReference type="Gene3D" id="1.25.40.10">
    <property type="entry name" value="Tetratricopeptide repeat domain"/>
    <property type="match status" value="1"/>
</dbReference>
<dbReference type="InterPro" id="IPR011990">
    <property type="entry name" value="TPR-like_helical_dom_sf"/>
</dbReference>
<proteinExistence type="predicted"/>
<dbReference type="EMBL" id="JABRWJ010000004">
    <property type="protein sequence ID" value="NRF68122.1"/>
    <property type="molecule type" value="Genomic_DNA"/>
</dbReference>
<dbReference type="PRINTS" id="PR00996">
    <property type="entry name" value="CHERMTFRASE"/>
</dbReference>
<dbReference type="CDD" id="cd02440">
    <property type="entry name" value="AdoMet_MTases"/>
    <property type="match status" value="1"/>
</dbReference>
<protein>
    <submittedName>
        <fullName evidence="5">Protein-glutamate O-methyltransferase CheR</fullName>
    </submittedName>
</protein>
<evidence type="ECO:0000313" key="6">
    <source>
        <dbReference type="Proteomes" id="UP000737171"/>
    </source>
</evidence>
<comment type="caution">
    <text evidence="5">The sequence shown here is derived from an EMBL/GenBank/DDBJ whole genome shotgun (WGS) entry which is preliminary data.</text>
</comment>
<keyword evidence="6" id="KW-1185">Reference proteome</keyword>
<organism evidence="5 6">
    <name type="scientific">Pseudaquabacterium terrae</name>
    <dbReference type="NCBI Taxonomy" id="2732868"/>
    <lineage>
        <taxon>Bacteria</taxon>
        <taxon>Pseudomonadati</taxon>
        <taxon>Pseudomonadota</taxon>
        <taxon>Betaproteobacteria</taxon>
        <taxon>Burkholderiales</taxon>
        <taxon>Sphaerotilaceae</taxon>
        <taxon>Pseudaquabacterium</taxon>
    </lineage>
</organism>
<dbReference type="Proteomes" id="UP000737171">
    <property type="component" value="Unassembled WGS sequence"/>
</dbReference>
<dbReference type="SUPFAM" id="SSF48452">
    <property type="entry name" value="TPR-like"/>
    <property type="match status" value="1"/>
</dbReference>
<dbReference type="InterPro" id="IPR000780">
    <property type="entry name" value="CheR_MeTrfase"/>
</dbReference>
<dbReference type="SUPFAM" id="SSF53335">
    <property type="entry name" value="S-adenosyl-L-methionine-dependent methyltransferases"/>
    <property type="match status" value="1"/>
</dbReference>
<accession>A0ABX2EHR2</accession>
<keyword evidence="2" id="KW-0808">Transferase</keyword>
<evidence type="ECO:0000256" key="3">
    <source>
        <dbReference type="ARBA" id="ARBA00022691"/>
    </source>
</evidence>
<dbReference type="InterPro" id="IPR029063">
    <property type="entry name" value="SAM-dependent_MTases_sf"/>
</dbReference>
<dbReference type="InterPro" id="IPR050903">
    <property type="entry name" value="Bact_Chemotaxis_MeTrfase"/>
</dbReference>
<dbReference type="Gene3D" id="3.40.50.150">
    <property type="entry name" value="Vaccinia Virus protein VP39"/>
    <property type="match status" value="1"/>
</dbReference>
<dbReference type="SMART" id="SM00138">
    <property type="entry name" value="MeTrc"/>
    <property type="match status" value="1"/>
</dbReference>
<evidence type="ECO:0000313" key="5">
    <source>
        <dbReference type="EMBL" id="NRF68122.1"/>
    </source>
</evidence>
<name>A0ABX2EHR2_9BURK</name>
<dbReference type="RefSeq" id="WP_173123482.1">
    <property type="nucleotide sequence ID" value="NZ_JABRWJ010000004.1"/>
</dbReference>
<gene>
    <name evidence="5" type="ORF">HLB44_14105</name>
</gene>
<sequence length="514" mass="54489">MAAALGQAPPVESFRQLLAQRLGLQLDAQRDDALALLLQRRLAATGLTPAAYFERLQSDSVEAHALAPDVTVAETYFFRHAEQFAALREQLPGRARAAAGGLRLLCAGCASGEEAYSLAIVASELGCPARIDAVDLNPALIEHARRARYGDWSLRETPPLLRQRWFRRDGAHWQLDAGIRAAVRFEALNLCGEAPWPWPPGSVDVVFCRNLLMYLTPAAARTLVARLAQLLVPGGSLFVGHAETLRGLSDGFVLREAAGSFHYRRLDGAAASAVPQAAAARGAAEARAVPRAAAEAGAAPGADASGAWFDLIAGASSRVDALTRRAAAAEPATAPAGQARDARQVTLTAARALLQAERFADALERLDALPANGDADAEALLLRAVALTQSGALADAERCCQRLLMRDEHAAAARYLQALAREAAGDAVAAAQAAQVAARLDPRFALPRLQLARLARRRGDALAQREQGRWALELLQQDDAQRLGLLGGGFSREDLLALARRELAAADKAPGSGQ</sequence>
<dbReference type="PROSITE" id="PS50123">
    <property type="entry name" value="CHER"/>
    <property type="match status" value="1"/>
</dbReference>
<keyword evidence="3" id="KW-0949">S-adenosyl-L-methionine</keyword>
<dbReference type="PANTHER" id="PTHR24422:SF19">
    <property type="entry name" value="CHEMOTAXIS PROTEIN METHYLTRANSFERASE"/>
    <property type="match status" value="1"/>
</dbReference>
<evidence type="ECO:0000256" key="2">
    <source>
        <dbReference type="ARBA" id="ARBA00022679"/>
    </source>
</evidence>